<keyword evidence="3" id="KW-0964">Secreted</keyword>
<evidence type="ECO:0000313" key="5">
    <source>
        <dbReference type="EMBL" id="GMF20933.1"/>
    </source>
</evidence>
<keyword evidence="6" id="KW-1185">Reference proteome</keyword>
<protein>
    <submittedName>
        <fullName evidence="5">Unnamed protein product</fullName>
    </submittedName>
</protein>
<dbReference type="EMBL" id="BSXW01000390">
    <property type="protein sequence ID" value="GMF20933.1"/>
    <property type="molecule type" value="Genomic_DNA"/>
</dbReference>
<dbReference type="GO" id="GO:0043657">
    <property type="term" value="C:host cell"/>
    <property type="evidence" value="ECO:0007669"/>
    <property type="project" value="UniProtKB-SubCell"/>
</dbReference>
<evidence type="ECO:0000259" key="4">
    <source>
        <dbReference type="Pfam" id="PF20147"/>
    </source>
</evidence>
<dbReference type="Proteomes" id="UP001165083">
    <property type="component" value="Unassembled WGS sequence"/>
</dbReference>
<accession>A0A9W6TVS7</accession>
<comment type="caution">
    <text evidence="5">The sequence shown here is derived from an EMBL/GenBank/DDBJ whole genome shotgun (WGS) entry which is preliminary data.</text>
</comment>
<reference evidence="5" key="1">
    <citation type="submission" date="2023-04" db="EMBL/GenBank/DDBJ databases">
        <title>Phytophthora lilii NBRC 32176.</title>
        <authorList>
            <person name="Ichikawa N."/>
            <person name="Sato H."/>
            <person name="Tonouchi N."/>
        </authorList>
    </citation>
    <scope>NUCLEOTIDE SEQUENCE</scope>
    <source>
        <strain evidence="5">NBRC 32176</strain>
    </source>
</reference>
<evidence type="ECO:0000256" key="2">
    <source>
        <dbReference type="ARBA" id="ARBA00004613"/>
    </source>
</evidence>
<dbReference type="OrthoDB" id="167272at2759"/>
<organism evidence="5 6">
    <name type="scientific">Phytophthora lilii</name>
    <dbReference type="NCBI Taxonomy" id="2077276"/>
    <lineage>
        <taxon>Eukaryota</taxon>
        <taxon>Sar</taxon>
        <taxon>Stramenopiles</taxon>
        <taxon>Oomycota</taxon>
        <taxon>Peronosporomycetes</taxon>
        <taxon>Peronosporales</taxon>
        <taxon>Peronosporaceae</taxon>
        <taxon>Phytophthora</taxon>
    </lineage>
</organism>
<feature type="domain" description="Crinkler effector protein N-terminal" evidence="4">
    <location>
        <begin position="29"/>
        <end position="95"/>
    </location>
</feature>
<evidence type="ECO:0000256" key="3">
    <source>
        <dbReference type="ARBA" id="ARBA00022525"/>
    </source>
</evidence>
<gene>
    <name evidence="5" type="ORF">Plil01_000821300</name>
</gene>
<dbReference type="GO" id="GO:0005576">
    <property type="term" value="C:extracellular region"/>
    <property type="evidence" value="ECO:0007669"/>
    <property type="project" value="UniProtKB-SubCell"/>
</dbReference>
<comment type="subcellular location">
    <subcellularLocation>
        <location evidence="1">Host cell</location>
    </subcellularLocation>
    <subcellularLocation>
        <location evidence="2">Secreted</location>
    </subcellularLocation>
</comment>
<dbReference type="Pfam" id="PF20147">
    <property type="entry name" value="Crinkler"/>
    <property type="match status" value="1"/>
</dbReference>
<sequence>MANIRIKSAGSSQDGPAKFCARWRWESDSIVIEEWYTVALLKDSIKEKNMFNFPADEMQVFLAKTDDGAWLSSSTDDVKQLKKGEKTDIVEFLTQEDMELQAVAGYWFRSTFLSLFEYAGTSSTHGCLGEGLDQ</sequence>
<proteinExistence type="predicted"/>
<evidence type="ECO:0000313" key="6">
    <source>
        <dbReference type="Proteomes" id="UP001165083"/>
    </source>
</evidence>
<evidence type="ECO:0000256" key="1">
    <source>
        <dbReference type="ARBA" id="ARBA00004340"/>
    </source>
</evidence>
<name>A0A9W6TVS7_9STRA</name>
<dbReference type="InterPro" id="IPR045379">
    <property type="entry name" value="Crinkler_N"/>
</dbReference>
<dbReference type="AlphaFoldDB" id="A0A9W6TVS7"/>